<dbReference type="EMBL" id="HBEJ01000661">
    <property type="protein sequence ID" value="CAD8359297.1"/>
    <property type="molecule type" value="Transcribed_RNA"/>
</dbReference>
<dbReference type="PROSITE" id="PS50089">
    <property type="entry name" value="ZF_RING_2"/>
    <property type="match status" value="1"/>
</dbReference>
<evidence type="ECO:0000256" key="1">
    <source>
        <dbReference type="PROSITE-ProRule" id="PRU00175"/>
    </source>
</evidence>
<organism evidence="5">
    <name type="scientific">Minutocellus polymorphus</name>
    <dbReference type="NCBI Taxonomy" id="265543"/>
    <lineage>
        <taxon>Eukaryota</taxon>
        <taxon>Sar</taxon>
        <taxon>Stramenopiles</taxon>
        <taxon>Ochrophyta</taxon>
        <taxon>Bacillariophyta</taxon>
        <taxon>Mediophyceae</taxon>
        <taxon>Cymatosirophycidae</taxon>
        <taxon>Cymatosirales</taxon>
        <taxon>Cymatosiraceae</taxon>
        <taxon>Minutocellus</taxon>
    </lineage>
</organism>
<dbReference type="InterPro" id="IPR001841">
    <property type="entry name" value="Znf_RING"/>
</dbReference>
<feature type="compositionally biased region" description="Low complexity" evidence="2">
    <location>
        <begin position="171"/>
        <end position="186"/>
    </location>
</feature>
<feature type="region of interest" description="Disordered" evidence="2">
    <location>
        <begin position="306"/>
        <end position="326"/>
    </location>
</feature>
<reference evidence="5" key="1">
    <citation type="submission" date="2021-01" db="EMBL/GenBank/DDBJ databases">
        <authorList>
            <person name="Corre E."/>
            <person name="Pelletier E."/>
            <person name="Niang G."/>
            <person name="Scheremetjew M."/>
            <person name="Finn R."/>
            <person name="Kale V."/>
            <person name="Holt S."/>
            <person name="Cochrane G."/>
            <person name="Meng A."/>
            <person name="Brown T."/>
            <person name="Cohen L."/>
        </authorList>
    </citation>
    <scope>NUCLEOTIDE SEQUENCE</scope>
    <source>
        <strain evidence="5">CCMP3303</strain>
    </source>
</reference>
<keyword evidence="1" id="KW-0479">Metal-binding</keyword>
<dbReference type="GO" id="GO:0016567">
    <property type="term" value="P:protein ubiquitination"/>
    <property type="evidence" value="ECO:0007669"/>
    <property type="project" value="UniProtKB-UniPathway"/>
</dbReference>
<dbReference type="UniPathway" id="UPA00143"/>
<evidence type="ECO:0000256" key="3">
    <source>
        <dbReference type="SAM" id="Phobius"/>
    </source>
</evidence>
<dbReference type="AlphaFoldDB" id="A0A7S0ACQ4"/>
<evidence type="ECO:0000256" key="2">
    <source>
        <dbReference type="SAM" id="MobiDB-lite"/>
    </source>
</evidence>
<dbReference type="Pfam" id="PF13639">
    <property type="entry name" value="zf-RING_2"/>
    <property type="match status" value="1"/>
</dbReference>
<gene>
    <name evidence="5" type="ORF">MPOL1434_LOCUS403</name>
</gene>
<dbReference type="Gene3D" id="3.30.40.10">
    <property type="entry name" value="Zinc/RING finger domain, C3HC4 (zinc finger)"/>
    <property type="match status" value="1"/>
</dbReference>
<keyword evidence="3" id="KW-1133">Transmembrane helix</keyword>
<keyword evidence="3" id="KW-0472">Membrane</keyword>
<sequence>MNASTAAHRAIQTNGYEHIQEYDPRDKNVIPETSGSGLITATAATQDQAAQPSGSGFAVYFISGVGGVMLLIALSYGMILFGYKVGWLREPEEDESDDNEADEEPFWKRMTLEERRQVLDEALEAKFHESFRVVQKTKVMDVVCMDGTDGDTQKKNIDESSFDEDDDYFGVDVESVSSTSTSPSDDANGDAVDSSDSCDRRSRHKRCTSGRRGIDDDPEMDGTAHIHPQDNDTSESHVACSICLEEYQAEDEVVIGINCIHMFHKVCAIDWLEKQEVCPCCRETMISSERMSDAASTVLSAERMQELENGEQSNSQNSSDEFEAEQRIVIPAW</sequence>
<dbReference type="SUPFAM" id="SSF57850">
    <property type="entry name" value="RING/U-box"/>
    <property type="match status" value="1"/>
</dbReference>
<dbReference type="InterPro" id="IPR053070">
    <property type="entry name" value="RING-type_E3_ubiquitin-ligase"/>
</dbReference>
<feature type="region of interest" description="Disordered" evidence="2">
    <location>
        <begin position="145"/>
        <end position="233"/>
    </location>
</feature>
<name>A0A7S0ACQ4_9STRA</name>
<proteinExistence type="predicted"/>
<dbReference type="InterPro" id="IPR013083">
    <property type="entry name" value="Znf_RING/FYVE/PHD"/>
</dbReference>
<accession>A0A7S0ACQ4</accession>
<dbReference type="CDD" id="cd16454">
    <property type="entry name" value="RING-H2_PA-TM-RING"/>
    <property type="match status" value="1"/>
</dbReference>
<feature type="domain" description="RING-type" evidence="4">
    <location>
        <begin position="240"/>
        <end position="282"/>
    </location>
</feature>
<feature type="compositionally biased region" description="Acidic residues" evidence="2">
    <location>
        <begin position="160"/>
        <end position="169"/>
    </location>
</feature>
<feature type="compositionally biased region" description="Low complexity" evidence="2">
    <location>
        <begin position="310"/>
        <end position="319"/>
    </location>
</feature>
<keyword evidence="1" id="KW-0863">Zinc-finger</keyword>
<keyword evidence="3" id="KW-0812">Transmembrane</keyword>
<protein>
    <recommendedName>
        <fullName evidence="4">RING-type domain-containing protein</fullName>
    </recommendedName>
</protein>
<dbReference type="SMART" id="SM00184">
    <property type="entry name" value="RING"/>
    <property type="match status" value="1"/>
</dbReference>
<dbReference type="GO" id="GO:0008270">
    <property type="term" value="F:zinc ion binding"/>
    <property type="evidence" value="ECO:0007669"/>
    <property type="project" value="UniProtKB-KW"/>
</dbReference>
<dbReference type="PANTHER" id="PTHR47035:SF3">
    <property type="entry name" value="OS11G0150450 PROTEIN"/>
    <property type="match status" value="1"/>
</dbReference>
<feature type="transmembrane region" description="Helical" evidence="3">
    <location>
        <begin position="57"/>
        <end position="81"/>
    </location>
</feature>
<dbReference type="PANTHER" id="PTHR47035">
    <property type="entry name" value="OS11G0150450 PROTEIN"/>
    <property type="match status" value="1"/>
</dbReference>
<keyword evidence="1" id="KW-0862">Zinc</keyword>
<evidence type="ECO:0000259" key="4">
    <source>
        <dbReference type="PROSITE" id="PS50089"/>
    </source>
</evidence>
<evidence type="ECO:0000313" key="5">
    <source>
        <dbReference type="EMBL" id="CAD8359297.1"/>
    </source>
</evidence>